<feature type="compositionally biased region" description="Polar residues" evidence="4">
    <location>
        <begin position="637"/>
        <end position="648"/>
    </location>
</feature>
<keyword evidence="7" id="KW-1185">Reference proteome</keyword>
<evidence type="ECO:0000256" key="2">
    <source>
        <dbReference type="ARBA" id="ARBA00023157"/>
    </source>
</evidence>
<keyword evidence="2" id="KW-1015">Disulfide bond</keyword>
<proteinExistence type="predicted"/>
<feature type="region of interest" description="Disordered" evidence="4">
    <location>
        <begin position="520"/>
        <end position="608"/>
    </location>
</feature>
<evidence type="ECO:0000259" key="5">
    <source>
        <dbReference type="PROSITE" id="PS50835"/>
    </source>
</evidence>
<dbReference type="Pfam" id="PF13927">
    <property type="entry name" value="Ig_3"/>
    <property type="match status" value="1"/>
</dbReference>
<accession>A0A674JV86</accession>
<dbReference type="InterPro" id="IPR003598">
    <property type="entry name" value="Ig_sub2"/>
</dbReference>
<dbReference type="Pfam" id="PF13895">
    <property type="entry name" value="Ig_2"/>
    <property type="match status" value="1"/>
</dbReference>
<feature type="region of interest" description="Disordered" evidence="4">
    <location>
        <begin position="481"/>
        <end position="508"/>
    </location>
</feature>
<dbReference type="InterPro" id="IPR050412">
    <property type="entry name" value="Ig-like_Receptors_ImmuneReg"/>
</dbReference>
<organism evidence="6 7">
    <name type="scientific">Terrapene triunguis</name>
    <name type="common">Three-toed box turtle</name>
    <dbReference type="NCBI Taxonomy" id="2587831"/>
    <lineage>
        <taxon>Eukaryota</taxon>
        <taxon>Metazoa</taxon>
        <taxon>Chordata</taxon>
        <taxon>Craniata</taxon>
        <taxon>Vertebrata</taxon>
        <taxon>Euteleostomi</taxon>
        <taxon>Archelosauria</taxon>
        <taxon>Testudinata</taxon>
        <taxon>Testudines</taxon>
        <taxon>Cryptodira</taxon>
        <taxon>Durocryptodira</taxon>
        <taxon>Testudinoidea</taxon>
        <taxon>Emydidae</taxon>
        <taxon>Terrapene</taxon>
    </lineage>
</organism>
<dbReference type="SUPFAM" id="SSF48726">
    <property type="entry name" value="Immunoglobulin"/>
    <property type="match status" value="4"/>
</dbReference>
<evidence type="ECO:0000256" key="4">
    <source>
        <dbReference type="SAM" id="MobiDB-lite"/>
    </source>
</evidence>
<dbReference type="PANTHER" id="PTHR11738:SF186">
    <property type="entry name" value="OSTEOCLAST-ASSOCIATED IMMUNOGLOBULIN-LIKE RECEPTOR"/>
    <property type="match status" value="1"/>
</dbReference>
<reference evidence="6" key="2">
    <citation type="submission" date="2025-09" db="UniProtKB">
        <authorList>
            <consortium name="Ensembl"/>
        </authorList>
    </citation>
    <scope>IDENTIFICATION</scope>
</reference>
<sequence>PSGVIAPGGAVTIRCQCQCEARRLFLYKDGIKIWELDAAGDGGEFTIPSARQADGGVYTCQSRSRSEPPNWSDPKPSYPKPSISLRPSGRVALGGAVTVRCRGRYQNMKFLLYKDGNPNALQDMEPAGDLAEFPIRNVSWRDAGSYSCYYHHKWYPFIWSRPSDPVELVVGSLPKPSISVSPGGVIPVGGNVTIRCQHQHLGMRILFYKDGDSDYLAHTDPAGSEAEFPITSAGREHGGSYTCRYSYRTERAAYSEPSDLVQIIVAGQGLPRPSISLSPTGVTAPGADVTIRCQGQRRDVRFFLHKAGDLNPQRHMDPAGDGAEFRIPTVGRQHEGNYSCSYRPRSEPFVSSQPSDTVELVVAGEGPGSESPLPAPHPARPLRGLHAYGTLRARLCPEPWAQQRGRPAGERGRSHWGGPSQGGAAFYPAHGLTLSQSPRCRVPASRALSDVAPSVTVGSFSLVLSPGEVCAHRGGSGLGRFGGGGVGAPPPREDRGAGGGGGGTWPWGRRWGGLGGPWLLGELVLQPGPSPGGSSVPCPDESDPDCGRAGGREPTDLRAPDRRLLVTPPQGPGSEGAARGQGRGPPRPVKRACSAKEPPPGGAMKGWGWVGRMAGVTRGMWGPGAMGRGSLQWDGSRGSNGDTQTQTG</sequence>
<dbReference type="InterPro" id="IPR013783">
    <property type="entry name" value="Ig-like_fold"/>
</dbReference>
<dbReference type="InterPro" id="IPR007110">
    <property type="entry name" value="Ig-like_dom"/>
</dbReference>
<dbReference type="InterPro" id="IPR036179">
    <property type="entry name" value="Ig-like_dom_sf"/>
</dbReference>
<feature type="compositionally biased region" description="Basic and acidic residues" evidence="4">
    <location>
        <begin position="550"/>
        <end position="564"/>
    </location>
</feature>
<dbReference type="Gene3D" id="2.60.40.10">
    <property type="entry name" value="Immunoglobulins"/>
    <property type="match status" value="4"/>
</dbReference>
<name>A0A674JV86_9SAUR</name>
<protein>
    <recommendedName>
        <fullName evidence="5">Ig-like domain-containing protein</fullName>
    </recommendedName>
</protein>
<dbReference type="AlphaFoldDB" id="A0A674JV86"/>
<dbReference type="GO" id="GO:0002764">
    <property type="term" value="P:immune response-regulating signaling pathway"/>
    <property type="evidence" value="ECO:0007669"/>
    <property type="project" value="TreeGrafter"/>
</dbReference>
<dbReference type="Ensembl" id="ENSTMTT00000024770.1">
    <property type="protein sequence ID" value="ENSTMTP00000023927.1"/>
    <property type="gene ID" value="ENSTMTG00000016988.1"/>
</dbReference>
<feature type="domain" description="Ig-like" evidence="5">
    <location>
        <begin position="176"/>
        <end position="255"/>
    </location>
</feature>
<reference evidence="6" key="1">
    <citation type="submission" date="2025-08" db="UniProtKB">
        <authorList>
            <consortium name="Ensembl"/>
        </authorList>
    </citation>
    <scope>IDENTIFICATION</scope>
</reference>
<evidence type="ECO:0000313" key="7">
    <source>
        <dbReference type="Proteomes" id="UP000472274"/>
    </source>
</evidence>
<feature type="compositionally biased region" description="Gly residues" evidence="4">
    <location>
        <begin position="497"/>
        <end position="508"/>
    </location>
</feature>
<dbReference type="Proteomes" id="UP000472274">
    <property type="component" value="Unplaced"/>
</dbReference>
<keyword evidence="1" id="KW-0732">Signal</keyword>
<feature type="compositionally biased region" description="Polar residues" evidence="4">
    <location>
        <begin position="59"/>
        <end position="69"/>
    </location>
</feature>
<evidence type="ECO:0000256" key="3">
    <source>
        <dbReference type="ARBA" id="ARBA00023319"/>
    </source>
</evidence>
<dbReference type="FunFam" id="2.60.40.10:FF:000049">
    <property type="entry name" value="Leukocyte immunoglobulin-like receptor subfamily B member 1"/>
    <property type="match status" value="3"/>
</dbReference>
<dbReference type="PANTHER" id="PTHR11738">
    <property type="entry name" value="MHC CLASS I NK CELL RECEPTOR"/>
    <property type="match status" value="1"/>
</dbReference>
<dbReference type="InterPro" id="IPR003599">
    <property type="entry name" value="Ig_sub"/>
</dbReference>
<dbReference type="PROSITE" id="PS50835">
    <property type="entry name" value="IG_LIKE"/>
    <property type="match status" value="2"/>
</dbReference>
<feature type="domain" description="Ig-like" evidence="5">
    <location>
        <begin position="81"/>
        <end position="148"/>
    </location>
</feature>
<dbReference type="GeneTree" id="ENSGT01150000286974"/>
<dbReference type="SMART" id="SM00408">
    <property type="entry name" value="IGc2"/>
    <property type="match status" value="4"/>
</dbReference>
<evidence type="ECO:0000256" key="1">
    <source>
        <dbReference type="ARBA" id="ARBA00022729"/>
    </source>
</evidence>
<evidence type="ECO:0000313" key="6">
    <source>
        <dbReference type="Ensembl" id="ENSTMTP00000023927.1"/>
    </source>
</evidence>
<keyword evidence="3" id="KW-0393">Immunoglobulin domain</keyword>
<dbReference type="SMART" id="SM00409">
    <property type="entry name" value="IG"/>
    <property type="match status" value="4"/>
</dbReference>
<feature type="region of interest" description="Disordered" evidence="4">
    <location>
        <begin position="59"/>
        <end position="80"/>
    </location>
</feature>
<feature type="region of interest" description="Disordered" evidence="4">
    <location>
        <begin position="620"/>
        <end position="648"/>
    </location>
</feature>